<dbReference type="SUPFAM" id="SSF53383">
    <property type="entry name" value="PLP-dependent transferases"/>
    <property type="match status" value="1"/>
</dbReference>
<evidence type="ECO:0000259" key="6">
    <source>
        <dbReference type="PROSITE" id="PS50949"/>
    </source>
</evidence>
<dbReference type="InterPro" id="IPR015422">
    <property type="entry name" value="PyrdxlP-dep_Trfase_small"/>
</dbReference>
<dbReference type="InterPro" id="IPR000524">
    <property type="entry name" value="Tscrpt_reg_HTH_GntR"/>
</dbReference>
<dbReference type="GO" id="GO:0008483">
    <property type="term" value="F:transaminase activity"/>
    <property type="evidence" value="ECO:0007669"/>
    <property type="project" value="UniProtKB-KW"/>
</dbReference>
<dbReference type="InterPro" id="IPR036388">
    <property type="entry name" value="WH-like_DNA-bd_sf"/>
</dbReference>
<dbReference type="Pfam" id="PF00392">
    <property type="entry name" value="GntR"/>
    <property type="match status" value="1"/>
</dbReference>
<dbReference type="InterPro" id="IPR015424">
    <property type="entry name" value="PyrdxlP-dep_Trfase"/>
</dbReference>
<evidence type="ECO:0000256" key="1">
    <source>
        <dbReference type="ARBA" id="ARBA00005384"/>
    </source>
</evidence>
<dbReference type="InterPro" id="IPR051446">
    <property type="entry name" value="HTH_trans_reg/aminotransferase"/>
</dbReference>
<evidence type="ECO:0000256" key="4">
    <source>
        <dbReference type="ARBA" id="ARBA00023125"/>
    </source>
</evidence>
<dbReference type="GO" id="GO:0003677">
    <property type="term" value="F:DNA binding"/>
    <property type="evidence" value="ECO:0007669"/>
    <property type="project" value="UniProtKB-KW"/>
</dbReference>
<protein>
    <submittedName>
        <fullName evidence="7">PLP-dependent aminotransferase family protein</fullName>
    </submittedName>
</protein>
<dbReference type="Pfam" id="PF00155">
    <property type="entry name" value="Aminotran_1_2"/>
    <property type="match status" value="1"/>
</dbReference>
<dbReference type="CDD" id="cd07377">
    <property type="entry name" value="WHTH_GntR"/>
    <property type="match status" value="1"/>
</dbReference>
<keyword evidence="4" id="KW-0238">DNA-binding</keyword>
<dbReference type="Gene3D" id="3.40.640.10">
    <property type="entry name" value="Type I PLP-dependent aspartate aminotransferase-like (Major domain)"/>
    <property type="match status" value="1"/>
</dbReference>
<proteinExistence type="inferred from homology"/>
<dbReference type="SMART" id="SM00345">
    <property type="entry name" value="HTH_GNTR"/>
    <property type="match status" value="1"/>
</dbReference>
<keyword evidence="5" id="KW-0804">Transcription</keyword>
<keyword evidence="2" id="KW-0663">Pyridoxal phosphate</keyword>
<dbReference type="PROSITE" id="PS50949">
    <property type="entry name" value="HTH_GNTR"/>
    <property type="match status" value="1"/>
</dbReference>
<evidence type="ECO:0000313" key="8">
    <source>
        <dbReference type="Proteomes" id="UP000520592"/>
    </source>
</evidence>
<name>A0A7Y7YFU8_9PSED</name>
<dbReference type="EMBL" id="JACAQD010000035">
    <property type="protein sequence ID" value="NWC35739.1"/>
    <property type="molecule type" value="Genomic_DNA"/>
</dbReference>
<evidence type="ECO:0000313" key="7">
    <source>
        <dbReference type="EMBL" id="NWC35739.1"/>
    </source>
</evidence>
<dbReference type="PANTHER" id="PTHR46577:SF1">
    <property type="entry name" value="HTH-TYPE TRANSCRIPTIONAL REGULATORY PROTEIN GABR"/>
    <property type="match status" value="1"/>
</dbReference>
<comment type="caution">
    <text evidence="7">The sequence shown here is derived from an EMBL/GenBank/DDBJ whole genome shotgun (WGS) entry which is preliminary data.</text>
</comment>
<keyword evidence="7" id="KW-0808">Transferase</keyword>
<dbReference type="GO" id="GO:0030170">
    <property type="term" value="F:pyridoxal phosphate binding"/>
    <property type="evidence" value="ECO:0007669"/>
    <property type="project" value="InterPro"/>
</dbReference>
<feature type="domain" description="HTH gntR-type" evidence="6">
    <location>
        <begin position="13"/>
        <end position="81"/>
    </location>
</feature>
<dbReference type="RefSeq" id="WP_177063187.1">
    <property type="nucleotide sequence ID" value="NZ_JACAPB010000001.1"/>
</dbReference>
<accession>A0A7Y7YFU8</accession>
<dbReference type="Proteomes" id="UP000520592">
    <property type="component" value="Unassembled WGS sequence"/>
</dbReference>
<gene>
    <name evidence="7" type="ORF">HX876_25545</name>
</gene>
<dbReference type="Gene3D" id="3.90.1150.10">
    <property type="entry name" value="Aspartate Aminotransferase, domain 1"/>
    <property type="match status" value="1"/>
</dbReference>
<dbReference type="SUPFAM" id="SSF46785">
    <property type="entry name" value="Winged helix' DNA-binding domain"/>
    <property type="match status" value="1"/>
</dbReference>
<dbReference type="PANTHER" id="PTHR46577">
    <property type="entry name" value="HTH-TYPE TRANSCRIPTIONAL REGULATORY PROTEIN GABR"/>
    <property type="match status" value="1"/>
</dbReference>
<sequence>MTFSITHALHLPGPRYLAIADTVQRAINLSELLPGDRLPTHREMAQQLNVDVGTITRAYAELKRRGLIAGEVGRGSFIRHPKAEAPDTLGTAMGERFIDLSHNFPSSSPQNPELRDMAEALRGQFDLPSLMSFQADVGHALHRAEIARWLAGFGMDAAPADIVLTAGAQHALLLALQATTEAGDIVLAERHTYYGAISACSMLGRTIEGVDTDDQGLLPQALDAACRRTGSKVLYCMPTLQNPTTATMSRDRREAIVQVCKKHDVTIIEDDVYAFLLTEPLPTLWSYLPKQTLYISSLSKIVGPGLRVGFVATPRQWQGRIGAALRSTTLMAPALMVELSTRLMRDGVMARMASARREQARDRQRWARAILPPERAVTHPEAFHIWLKTGPSWSSTDFAAVARERGVGVAAGNLFSLDPARRENAVRICVSAASDQAALTTALGTLMELLTDGPLLGGALV</sequence>
<organism evidence="7 8">
    <name type="scientific">Pseudomonas gingeri</name>
    <dbReference type="NCBI Taxonomy" id="117681"/>
    <lineage>
        <taxon>Bacteria</taxon>
        <taxon>Pseudomonadati</taxon>
        <taxon>Pseudomonadota</taxon>
        <taxon>Gammaproteobacteria</taxon>
        <taxon>Pseudomonadales</taxon>
        <taxon>Pseudomonadaceae</taxon>
        <taxon>Pseudomonas</taxon>
    </lineage>
</organism>
<dbReference type="CDD" id="cd00609">
    <property type="entry name" value="AAT_like"/>
    <property type="match status" value="1"/>
</dbReference>
<evidence type="ECO:0000256" key="5">
    <source>
        <dbReference type="ARBA" id="ARBA00023163"/>
    </source>
</evidence>
<dbReference type="InterPro" id="IPR004839">
    <property type="entry name" value="Aminotransferase_I/II_large"/>
</dbReference>
<keyword evidence="3" id="KW-0805">Transcription regulation</keyword>
<dbReference type="Gene3D" id="1.10.10.10">
    <property type="entry name" value="Winged helix-like DNA-binding domain superfamily/Winged helix DNA-binding domain"/>
    <property type="match status" value="1"/>
</dbReference>
<reference evidence="7 8" key="1">
    <citation type="submission" date="2020-04" db="EMBL/GenBank/DDBJ databases">
        <title>Molecular characterization of pseudomonads from Agaricus bisporus reveal novel blotch 2 pathogens in Western Europe.</title>
        <authorList>
            <person name="Taparia T."/>
            <person name="Krijger M."/>
            <person name="Haynes E."/>
            <person name="Elpinstone J.G."/>
            <person name="Noble R."/>
            <person name="Van Der Wolf J."/>
        </authorList>
    </citation>
    <scope>NUCLEOTIDE SEQUENCE [LARGE SCALE GENOMIC DNA]</scope>
    <source>
        <strain evidence="7 8">IPO3737</strain>
    </source>
</reference>
<dbReference type="GO" id="GO:0003700">
    <property type="term" value="F:DNA-binding transcription factor activity"/>
    <property type="evidence" value="ECO:0007669"/>
    <property type="project" value="InterPro"/>
</dbReference>
<comment type="similarity">
    <text evidence="1">In the C-terminal section; belongs to the class-I pyridoxal-phosphate-dependent aminotransferase family.</text>
</comment>
<evidence type="ECO:0000256" key="3">
    <source>
        <dbReference type="ARBA" id="ARBA00023015"/>
    </source>
</evidence>
<evidence type="ECO:0000256" key="2">
    <source>
        <dbReference type="ARBA" id="ARBA00022898"/>
    </source>
</evidence>
<dbReference type="AlphaFoldDB" id="A0A7Y7YFU8"/>
<keyword evidence="7" id="KW-0032">Aminotransferase</keyword>
<dbReference type="InterPro" id="IPR036390">
    <property type="entry name" value="WH_DNA-bd_sf"/>
</dbReference>
<dbReference type="InterPro" id="IPR015421">
    <property type="entry name" value="PyrdxlP-dep_Trfase_major"/>
</dbReference>